<sequence>MALKKIYNGHFRRIPSSGKIEKSFSTDKNVEKSNENQTKKKDYGVVDNIIYGAGIGVGAVGLALAIISSTVIASTLLFSTYFCVNTCNVKEDEIKSGYQ</sequence>
<dbReference type="EMBL" id="LN835302">
    <property type="protein sequence ID" value="CRG99534.1"/>
    <property type="molecule type" value="Genomic_DNA"/>
</dbReference>
<evidence type="ECO:0000313" key="3">
    <source>
        <dbReference type="Proteomes" id="UP000220158"/>
    </source>
</evidence>
<keyword evidence="1" id="KW-0812">Transmembrane</keyword>
<dbReference type="GeneID" id="39735636"/>
<dbReference type="KEGG" id="prel:PRELSG_0729900"/>
<protein>
    <submittedName>
        <fullName evidence="2">Uncharacterized protein</fullName>
    </submittedName>
</protein>
<keyword evidence="3" id="KW-1185">Reference proteome</keyword>
<dbReference type="Proteomes" id="UP000220158">
    <property type="component" value="Chromosome 7"/>
</dbReference>
<feature type="transmembrane region" description="Helical" evidence="1">
    <location>
        <begin position="49"/>
        <end position="82"/>
    </location>
</feature>
<dbReference type="OMA" id="SYFCANT"/>
<dbReference type="AlphaFoldDB" id="A0A1J1H3Q2"/>
<evidence type="ECO:0000313" key="2">
    <source>
        <dbReference type="EMBL" id="CRG99534.1"/>
    </source>
</evidence>
<proteinExistence type="predicted"/>
<evidence type="ECO:0000256" key="1">
    <source>
        <dbReference type="SAM" id="Phobius"/>
    </source>
</evidence>
<organism evidence="2 3">
    <name type="scientific">Plasmodium relictum</name>
    <dbReference type="NCBI Taxonomy" id="85471"/>
    <lineage>
        <taxon>Eukaryota</taxon>
        <taxon>Sar</taxon>
        <taxon>Alveolata</taxon>
        <taxon>Apicomplexa</taxon>
        <taxon>Aconoidasida</taxon>
        <taxon>Haemosporida</taxon>
        <taxon>Plasmodiidae</taxon>
        <taxon>Plasmodium</taxon>
        <taxon>Plasmodium (Haemamoeba)</taxon>
    </lineage>
</organism>
<keyword evidence="1" id="KW-0472">Membrane</keyword>
<dbReference type="VEuPathDB" id="PlasmoDB:PRELSG_0729900"/>
<reference evidence="2 3" key="1">
    <citation type="submission" date="2015-04" db="EMBL/GenBank/DDBJ databases">
        <authorList>
            <consortium name="Pathogen Informatics"/>
        </authorList>
    </citation>
    <scope>NUCLEOTIDE SEQUENCE [LARGE SCALE GENOMIC DNA]</scope>
    <source>
        <strain evidence="2 3">SGS1</strain>
    </source>
</reference>
<dbReference type="OrthoDB" id="391627at2759"/>
<gene>
    <name evidence="2" type="ORF">PRELSG_0729900</name>
</gene>
<accession>A0A1J1H3Q2</accession>
<keyword evidence="1" id="KW-1133">Transmembrane helix</keyword>
<dbReference type="RefSeq" id="XP_028532539.1">
    <property type="nucleotide sequence ID" value="XM_028676007.1"/>
</dbReference>
<name>A0A1J1H3Q2_PLARL</name>